<evidence type="ECO:0000256" key="1">
    <source>
        <dbReference type="ARBA" id="ARBA00009796"/>
    </source>
</evidence>
<evidence type="ECO:0000259" key="4">
    <source>
        <dbReference type="PROSITE" id="PS51352"/>
    </source>
</evidence>
<dbReference type="Gene3D" id="3.40.30.10">
    <property type="entry name" value="Glutaredoxin"/>
    <property type="match status" value="1"/>
</dbReference>
<dbReference type="SUPFAM" id="SSF52833">
    <property type="entry name" value="Thioredoxin-like"/>
    <property type="match status" value="1"/>
</dbReference>
<sequence>MTALAVGDRIEPFEGVNQFGQSAIIGAGGPWLVFFYPFAFTGICSSELRALQEAQQRLAHAGCKLAAVSCDAMFSLRVFADDERFTFSLVSDHWPHGEIARKFGVFDERRGCALRGSFVLDADHTVRWRVVHDLGQPRNVTDHVTAVEELVGRKK</sequence>
<evidence type="ECO:0000256" key="3">
    <source>
        <dbReference type="ARBA" id="ARBA00037420"/>
    </source>
</evidence>
<dbReference type="PANTHER" id="PTHR10681">
    <property type="entry name" value="THIOREDOXIN PEROXIDASE"/>
    <property type="match status" value="1"/>
</dbReference>
<proteinExistence type="inferred from homology"/>
<keyword evidence="2" id="KW-0560">Oxidoreductase</keyword>
<organism evidence="5 6">
    <name type="scientific">Ammonicoccus fulvus</name>
    <dbReference type="NCBI Taxonomy" id="3138240"/>
    <lineage>
        <taxon>Bacteria</taxon>
        <taxon>Bacillati</taxon>
        <taxon>Actinomycetota</taxon>
        <taxon>Actinomycetes</taxon>
        <taxon>Propionibacteriales</taxon>
        <taxon>Propionibacteriaceae</taxon>
        <taxon>Ammonicoccus</taxon>
    </lineage>
</organism>
<dbReference type="PANTHER" id="PTHR10681:SF128">
    <property type="entry name" value="THIOREDOXIN-DEPENDENT PEROXIDE REDUCTASE, MITOCHONDRIAL"/>
    <property type="match status" value="1"/>
</dbReference>
<dbReference type="InterPro" id="IPR013766">
    <property type="entry name" value="Thioredoxin_domain"/>
</dbReference>
<dbReference type="PIRSF" id="PIRSF000239">
    <property type="entry name" value="AHPC"/>
    <property type="match status" value="1"/>
</dbReference>
<accession>A0ABZ3FQ21</accession>
<dbReference type="PROSITE" id="PS51352">
    <property type="entry name" value="THIOREDOXIN_2"/>
    <property type="match status" value="1"/>
</dbReference>
<reference evidence="5 6" key="1">
    <citation type="submission" date="2024-04" db="EMBL/GenBank/DDBJ databases">
        <title>Isolation of an actinomycete strain from pig manure.</title>
        <authorList>
            <person name="Gong T."/>
            <person name="Yu Z."/>
            <person name="An M."/>
            <person name="Wei C."/>
            <person name="Yang W."/>
            <person name="Liu L."/>
        </authorList>
    </citation>
    <scope>NUCLEOTIDE SEQUENCE [LARGE SCALE GENOMIC DNA]</scope>
    <source>
        <strain evidence="5 6">ZF39</strain>
    </source>
</reference>
<dbReference type="EMBL" id="CP154795">
    <property type="protein sequence ID" value="XAN08176.1"/>
    <property type="molecule type" value="Genomic_DNA"/>
</dbReference>
<gene>
    <name evidence="5" type="ORF">AADG42_12980</name>
</gene>
<evidence type="ECO:0000256" key="2">
    <source>
        <dbReference type="ARBA" id="ARBA00023002"/>
    </source>
</evidence>
<dbReference type="InterPro" id="IPR050217">
    <property type="entry name" value="Peroxiredoxin"/>
</dbReference>
<protein>
    <submittedName>
        <fullName evidence="5">Redoxin domain-containing protein</fullName>
    </submittedName>
</protein>
<comment type="function">
    <text evidence="3">Thiol-specific peroxidase that catalyzes the reduction of hydrogen peroxide and organic hydroperoxides to water and alcohols, respectively. Plays a role in cell protection against oxidative stress by detoxifying peroxides.</text>
</comment>
<dbReference type="Proteomes" id="UP001442841">
    <property type="component" value="Chromosome"/>
</dbReference>
<keyword evidence="6" id="KW-1185">Reference proteome</keyword>
<name>A0ABZ3FQ21_9ACTN</name>
<dbReference type="InterPro" id="IPR000866">
    <property type="entry name" value="AhpC/TSA"/>
</dbReference>
<evidence type="ECO:0000313" key="6">
    <source>
        <dbReference type="Proteomes" id="UP001442841"/>
    </source>
</evidence>
<comment type="similarity">
    <text evidence="1">Belongs to the peroxiredoxin family. AhpC/Prx1 subfamily.</text>
</comment>
<dbReference type="InterPro" id="IPR036249">
    <property type="entry name" value="Thioredoxin-like_sf"/>
</dbReference>
<dbReference type="InterPro" id="IPR024706">
    <property type="entry name" value="Peroxiredoxin_AhpC-typ"/>
</dbReference>
<feature type="domain" description="Thioredoxin" evidence="4">
    <location>
        <begin position="4"/>
        <end position="152"/>
    </location>
</feature>
<evidence type="ECO:0000313" key="5">
    <source>
        <dbReference type="EMBL" id="XAN08176.1"/>
    </source>
</evidence>
<dbReference type="RefSeq" id="WP_425309632.1">
    <property type="nucleotide sequence ID" value="NZ_CP154795.1"/>
</dbReference>
<dbReference type="Pfam" id="PF00578">
    <property type="entry name" value="AhpC-TSA"/>
    <property type="match status" value="1"/>
</dbReference>